<dbReference type="Proteomes" id="UP000549616">
    <property type="component" value="Unassembled WGS sequence"/>
</dbReference>
<dbReference type="NCBIfam" id="NF046117">
    <property type="entry name" value="SCO4848_fam"/>
    <property type="match status" value="1"/>
</dbReference>
<accession>A0A853AYE6</accession>
<keyword evidence="1" id="KW-0472">Membrane</keyword>
<keyword evidence="1" id="KW-1133">Transmembrane helix</keyword>
<organism evidence="2 3">
    <name type="scientific">Amycolatopsis endophytica</name>
    <dbReference type="NCBI Taxonomy" id="860233"/>
    <lineage>
        <taxon>Bacteria</taxon>
        <taxon>Bacillati</taxon>
        <taxon>Actinomycetota</taxon>
        <taxon>Actinomycetes</taxon>
        <taxon>Pseudonocardiales</taxon>
        <taxon>Pseudonocardiaceae</taxon>
        <taxon>Amycolatopsis</taxon>
    </lineage>
</organism>
<keyword evidence="1" id="KW-0812">Transmembrane</keyword>
<dbReference type="InterPro" id="IPR058061">
    <property type="entry name" value="SCO4848-like"/>
</dbReference>
<feature type="transmembrane region" description="Helical" evidence="1">
    <location>
        <begin position="7"/>
        <end position="24"/>
    </location>
</feature>
<protein>
    <submittedName>
        <fullName evidence="2">Uncharacterized protein</fullName>
    </submittedName>
</protein>
<gene>
    <name evidence="2" type="ORF">HNR02_000982</name>
</gene>
<dbReference type="AlphaFoldDB" id="A0A853AYE6"/>
<dbReference type="Pfam" id="PF26606">
    <property type="entry name" value="SCO4848"/>
    <property type="match status" value="1"/>
</dbReference>
<keyword evidence="3" id="KW-1185">Reference proteome</keyword>
<comment type="caution">
    <text evidence="2">The sequence shown here is derived from an EMBL/GenBank/DDBJ whole genome shotgun (WGS) entry which is preliminary data.</text>
</comment>
<proteinExistence type="predicted"/>
<feature type="transmembrane region" description="Helical" evidence="1">
    <location>
        <begin position="44"/>
        <end position="66"/>
    </location>
</feature>
<dbReference type="EMBL" id="JACCFK010000001">
    <property type="protein sequence ID" value="NYI87659.1"/>
    <property type="molecule type" value="Genomic_DNA"/>
</dbReference>
<evidence type="ECO:0000313" key="3">
    <source>
        <dbReference type="Proteomes" id="UP000549616"/>
    </source>
</evidence>
<name>A0A853AYE6_9PSEU</name>
<reference evidence="2 3" key="1">
    <citation type="submission" date="2020-07" db="EMBL/GenBank/DDBJ databases">
        <title>Sequencing the genomes of 1000 actinobacteria strains.</title>
        <authorList>
            <person name="Klenk H.-P."/>
        </authorList>
    </citation>
    <scope>NUCLEOTIDE SEQUENCE [LARGE SCALE GENOMIC DNA]</scope>
    <source>
        <strain evidence="2 3">DSM 104006</strain>
    </source>
</reference>
<sequence>MSRRTALFLLGFGIWSWIIWITFVKNLWASDNSWAADGSATGFFVVHLILAIVSFALGTIIGVIGWRGLRARRREKVDAGG</sequence>
<dbReference type="RefSeq" id="WP_179772026.1">
    <property type="nucleotide sequence ID" value="NZ_JACCFK010000001.1"/>
</dbReference>
<evidence type="ECO:0000256" key="1">
    <source>
        <dbReference type="SAM" id="Phobius"/>
    </source>
</evidence>
<evidence type="ECO:0000313" key="2">
    <source>
        <dbReference type="EMBL" id="NYI87659.1"/>
    </source>
</evidence>